<accession>A0A2T0STY4</accession>
<evidence type="ECO:0000313" key="3">
    <source>
        <dbReference type="Proteomes" id="UP000239494"/>
    </source>
</evidence>
<feature type="domain" description="HTH marR-type" evidence="1">
    <location>
        <begin position="7"/>
        <end position="140"/>
    </location>
</feature>
<organism evidence="2 3">
    <name type="scientific">Umezawaea tangerina</name>
    <dbReference type="NCBI Taxonomy" id="84725"/>
    <lineage>
        <taxon>Bacteria</taxon>
        <taxon>Bacillati</taxon>
        <taxon>Actinomycetota</taxon>
        <taxon>Actinomycetes</taxon>
        <taxon>Pseudonocardiales</taxon>
        <taxon>Pseudonocardiaceae</taxon>
        <taxon>Umezawaea</taxon>
    </lineage>
</organism>
<proteinExistence type="predicted"/>
<dbReference type="InterPro" id="IPR039422">
    <property type="entry name" value="MarR/SlyA-like"/>
</dbReference>
<keyword evidence="2" id="KW-0238">DNA-binding</keyword>
<dbReference type="InterPro" id="IPR000835">
    <property type="entry name" value="HTH_MarR-typ"/>
</dbReference>
<dbReference type="PANTHER" id="PTHR33164:SF106">
    <property type="entry name" value="TRANSCRIPTIONAL REGULATORY PROTEIN"/>
    <property type="match status" value="1"/>
</dbReference>
<dbReference type="GO" id="GO:0006950">
    <property type="term" value="P:response to stress"/>
    <property type="evidence" value="ECO:0007669"/>
    <property type="project" value="TreeGrafter"/>
</dbReference>
<dbReference type="Pfam" id="PF12802">
    <property type="entry name" value="MarR_2"/>
    <property type="match status" value="1"/>
</dbReference>
<dbReference type="InterPro" id="IPR036390">
    <property type="entry name" value="WH_DNA-bd_sf"/>
</dbReference>
<keyword evidence="3" id="KW-1185">Reference proteome</keyword>
<dbReference type="AlphaFoldDB" id="A0A2T0STY4"/>
<comment type="caution">
    <text evidence="2">The sequence shown here is derived from an EMBL/GenBank/DDBJ whole genome shotgun (WGS) entry which is preliminary data.</text>
</comment>
<dbReference type="Proteomes" id="UP000239494">
    <property type="component" value="Unassembled WGS sequence"/>
</dbReference>
<dbReference type="PROSITE" id="PS50995">
    <property type="entry name" value="HTH_MARR_2"/>
    <property type="match status" value="1"/>
</dbReference>
<dbReference type="PANTHER" id="PTHR33164">
    <property type="entry name" value="TRANSCRIPTIONAL REGULATOR, MARR FAMILY"/>
    <property type="match status" value="1"/>
</dbReference>
<evidence type="ECO:0000313" key="2">
    <source>
        <dbReference type="EMBL" id="PRY36860.1"/>
    </source>
</evidence>
<dbReference type="EMBL" id="PVTF01000011">
    <property type="protein sequence ID" value="PRY36860.1"/>
    <property type="molecule type" value="Genomic_DNA"/>
</dbReference>
<reference evidence="2 3" key="1">
    <citation type="submission" date="2018-03" db="EMBL/GenBank/DDBJ databases">
        <title>Genomic Encyclopedia of Archaeal and Bacterial Type Strains, Phase II (KMG-II): from individual species to whole genera.</title>
        <authorList>
            <person name="Goeker M."/>
        </authorList>
    </citation>
    <scope>NUCLEOTIDE SEQUENCE [LARGE SCALE GENOMIC DNA]</scope>
    <source>
        <strain evidence="2 3">DSM 44720</strain>
    </source>
</reference>
<dbReference type="GO" id="GO:0003677">
    <property type="term" value="F:DNA binding"/>
    <property type="evidence" value="ECO:0007669"/>
    <property type="project" value="UniProtKB-KW"/>
</dbReference>
<name>A0A2T0STY4_9PSEU</name>
<dbReference type="Gene3D" id="1.10.10.10">
    <property type="entry name" value="Winged helix-like DNA-binding domain superfamily/Winged helix DNA-binding domain"/>
    <property type="match status" value="1"/>
</dbReference>
<gene>
    <name evidence="2" type="ORF">CLV43_111232</name>
</gene>
<sequence length="155" mass="16645">MVTTDSPVPHLRDLLQVMAVRQQWFERSMATALGIDRTGLEVVYHLIARGPSTPTDLARAAGLSTAATAQVLKRLEAGGHIRRAKHDSDRRKMVIAVDPGTEALANRYVAPVIEGLDGLLGAADADTREKISSFLRGVADVYTRALPEHPATGAP</sequence>
<dbReference type="GO" id="GO:0003700">
    <property type="term" value="F:DNA-binding transcription factor activity"/>
    <property type="evidence" value="ECO:0007669"/>
    <property type="project" value="InterPro"/>
</dbReference>
<evidence type="ECO:0000259" key="1">
    <source>
        <dbReference type="PROSITE" id="PS50995"/>
    </source>
</evidence>
<dbReference type="SMART" id="SM00347">
    <property type="entry name" value="HTH_MARR"/>
    <property type="match status" value="1"/>
</dbReference>
<protein>
    <submittedName>
        <fullName evidence="2">DNA-binding MarR family transcriptional regulator</fullName>
    </submittedName>
</protein>
<dbReference type="SUPFAM" id="SSF46785">
    <property type="entry name" value="Winged helix' DNA-binding domain"/>
    <property type="match status" value="1"/>
</dbReference>
<dbReference type="InterPro" id="IPR036388">
    <property type="entry name" value="WH-like_DNA-bd_sf"/>
</dbReference>